<evidence type="ECO:0000259" key="7">
    <source>
        <dbReference type="Pfam" id="PF00724"/>
    </source>
</evidence>
<evidence type="ECO:0000256" key="2">
    <source>
        <dbReference type="ARBA" id="ARBA00005979"/>
    </source>
</evidence>
<evidence type="ECO:0000256" key="1">
    <source>
        <dbReference type="ARBA" id="ARBA00001917"/>
    </source>
</evidence>
<dbReference type="Proteomes" id="UP000195602">
    <property type="component" value="Unassembled WGS sequence"/>
</dbReference>
<dbReference type="Pfam" id="PF00724">
    <property type="entry name" value="Oxidored_FMN"/>
    <property type="match status" value="1"/>
</dbReference>
<accession>A0AA91Q2H1</accession>
<evidence type="ECO:0000256" key="4">
    <source>
        <dbReference type="ARBA" id="ARBA00056646"/>
    </source>
</evidence>
<evidence type="ECO:0000256" key="3">
    <source>
        <dbReference type="ARBA" id="ARBA00022643"/>
    </source>
</evidence>
<dbReference type="EMBL" id="LYUB02000003">
    <property type="protein sequence ID" value="OVF10176.1"/>
    <property type="molecule type" value="Genomic_DNA"/>
</dbReference>
<evidence type="ECO:0000313" key="9">
    <source>
        <dbReference type="Proteomes" id="UP000195602"/>
    </source>
</evidence>
<organism evidence="8 9">
    <name type="scientific">Clavispora lusitaniae</name>
    <name type="common">Candida lusitaniae</name>
    <dbReference type="NCBI Taxonomy" id="36911"/>
    <lineage>
        <taxon>Eukaryota</taxon>
        <taxon>Fungi</taxon>
        <taxon>Dikarya</taxon>
        <taxon>Ascomycota</taxon>
        <taxon>Saccharomycotina</taxon>
        <taxon>Pichiomycetes</taxon>
        <taxon>Metschnikowiaceae</taxon>
        <taxon>Clavispora</taxon>
    </lineage>
</organism>
<dbReference type="PANTHER" id="PTHR22893">
    <property type="entry name" value="NADH OXIDOREDUCTASE-RELATED"/>
    <property type="match status" value="1"/>
</dbReference>
<feature type="domain" description="NADH:flavin oxidoreductase/NADH oxidase N-terminal" evidence="7">
    <location>
        <begin position="11"/>
        <end position="361"/>
    </location>
</feature>
<dbReference type="FunFam" id="3.20.20.70:FF:000138">
    <property type="entry name" value="NADPH dehydrogenase 1"/>
    <property type="match status" value="1"/>
</dbReference>
<dbReference type="KEGG" id="clus:A9F13_03g03267"/>
<dbReference type="SUPFAM" id="SSF51395">
    <property type="entry name" value="FMN-linked oxidoreductases"/>
    <property type="match status" value="1"/>
</dbReference>
<reference evidence="8 9" key="1">
    <citation type="submission" date="2017-04" db="EMBL/GenBank/DDBJ databases">
        <title>Draft genome of the yeast Clavispora lusitaniae type strain CBS 6936.</title>
        <authorList>
            <person name="Durrens P."/>
            <person name="Klopp C."/>
            <person name="Biteau N."/>
            <person name="Fitton-Ouhabi V."/>
            <person name="Dementhon K."/>
            <person name="Accoceberry I."/>
            <person name="Sherman D.J."/>
            <person name="Noel T."/>
        </authorList>
    </citation>
    <scope>NUCLEOTIDE SEQUENCE [LARGE SCALE GENOMIC DNA]</scope>
    <source>
        <strain evidence="8 9">CBS 6936</strain>
    </source>
</reference>
<dbReference type="GO" id="GO:0042562">
    <property type="term" value="F:hormone binding"/>
    <property type="evidence" value="ECO:0007669"/>
    <property type="project" value="UniProtKB-ARBA"/>
</dbReference>
<evidence type="ECO:0000256" key="6">
    <source>
        <dbReference type="ARBA" id="ARBA00075326"/>
    </source>
</evidence>
<dbReference type="Gene3D" id="3.20.20.70">
    <property type="entry name" value="Aldolase class I"/>
    <property type="match status" value="1"/>
</dbReference>
<protein>
    <recommendedName>
        <fullName evidence="5">Probable NADPH dehydrogenase</fullName>
    </recommendedName>
    <alternativeName>
        <fullName evidence="6">Estrogen-binding protein</fullName>
    </alternativeName>
</protein>
<dbReference type="InterPro" id="IPR013785">
    <property type="entry name" value="Aldolase_TIM"/>
</dbReference>
<dbReference type="PANTHER" id="PTHR22893:SF91">
    <property type="entry name" value="NADPH DEHYDROGENASE 2-RELATED"/>
    <property type="match status" value="1"/>
</dbReference>
<dbReference type="GO" id="GO:0010181">
    <property type="term" value="F:FMN binding"/>
    <property type="evidence" value="ECO:0007669"/>
    <property type="project" value="InterPro"/>
</dbReference>
<comment type="caution">
    <text evidence="8">The sequence shown here is derived from an EMBL/GenBank/DDBJ whole genome shotgun (WGS) entry which is preliminary data.</text>
</comment>
<evidence type="ECO:0000313" key="8">
    <source>
        <dbReference type="EMBL" id="OVF10176.1"/>
    </source>
</evidence>
<keyword evidence="3" id="KW-0288">FMN</keyword>
<keyword evidence="3" id="KW-0285">Flavoprotein</keyword>
<gene>
    <name evidence="8" type="ORF">A9F13_03g03267</name>
</gene>
<proteinExistence type="inferred from homology"/>
<comment type="function">
    <text evidence="4">Oxidoreductase that binds mammalian estrogens with high affinity.</text>
</comment>
<comment type="cofactor">
    <cofactor evidence="1">
        <name>FMN</name>
        <dbReference type="ChEBI" id="CHEBI:58210"/>
    </cofactor>
</comment>
<dbReference type="GO" id="GO:0003959">
    <property type="term" value="F:NADPH dehydrogenase activity"/>
    <property type="evidence" value="ECO:0007669"/>
    <property type="project" value="TreeGrafter"/>
</dbReference>
<comment type="similarity">
    <text evidence="2">Belongs to the NADH:flavin oxidoreductase/NADH oxidase family.</text>
</comment>
<dbReference type="AlphaFoldDB" id="A0AA91Q2H1"/>
<dbReference type="InterPro" id="IPR045247">
    <property type="entry name" value="Oye-like"/>
</dbReference>
<name>A0AA91Q2H1_CLALS</name>
<sequence>MVETKPLKNTKVFEPIQVGLHNLSSRIVHAPTTRLRAAANHAPSDLTYKYCDDRTRFAGSLMITEGTMVSPRTGIFNGFPGIFSKESVEAWKKVSDRIHANGSFVSMQLWPAGRTAQPGAMKEAGYPLIAPSAIYVSEESKSTAETAGNPIHELSTQEIEDLVQNDFVQAARNAIAAGMDYVELHGAHGCLVDTFFQASTNKRLDKYGGSIENRSRFALEIIDRLIDEIGAEKVAVRISPWAKFQGMSAEDSGVSPVAQFGHFLGELENRARAGKRIAYVSVVEPRINGIMEIAPGDNYGDNSFVRSVWKGIVIKAGNYTYDAPEFKTLLQDVDDGKTLVAFGRYFTSNPDLVQRLHDGLDLAPYQRDSFYTTNNWGYNTFNKWGETVTFDESEEAKRFPGPIEVKE</sequence>
<evidence type="ECO:0000256" key="5">
    <source>
        <dbReference type="ARBA" id="ARBA00067604"/>
    </source>
</evidence>
<dbReference type="InterPro" id="IPR001155">
    <property type="entry name" value="OxRdtase_FMN_N"/>
</dbReference>
<dbReference type="CDD" id="cd02933">
    <property type="entry name" value="OYE_like_FMN"/>
    <property type="match status" value="1"/>
</dbReference>